<dbReference type="Proteomes" id="UP000092666">
    <property type="component" value="Unassembled WGS sequence"/>
</dbReference>
<feature type="region of interest" description="Disordered" evidence="1">
    <location>
        <begin position="129"/>
        <end position="296"/>
    </location>
</feature>
<evidence type="ECO:0000313" key="2">
    <source>
        <dbReference type="EMBL" id="OCF35284.1"/>
    </source>
</evidence>
<accession>A0A1B9GW72</accession>
<dbReference type="OrthoDB" id="10638638at2759"/>
<dbReference type="STRING" id="1296120.A0A1B9GW72"/>
<evidence type="ECO:0000313" key="3">
    <source>
        <dbReference type="Proteomes" id="UP000092666"/>
    </source>
</evidence>
<dbReference type="EMBL" id="KI669499">
    <property type="protein sequence ID" value="OCF35284.1"/>
    <property type="molecule type" value="Genomic_DNA"/>
</dbReference>
<feature type="compositionally biased region" description="Basic and acidic residues" evidence="1">
    <location>
        <begin position="431"/>
        <end position="454"/>
    </location>
</feature>
<feature type="compositionally biased region" description="Polar residues" evidence="1">
    <location>
        <begin position="228"/>
        <end position="245"/>
    </location>
</feature>
<protein>
    <submittedName>
        <fullName evidence="2">Uncharacterized protein</fullName>
    </submittedName>
</protein>
<feature type="compositionally biased region" description="Polar residues" evidence="1">
    <location>
        <begin position="360"/>
        <end position="374"/>
    </location>
</feature>
<sequence length="494" mass="53327">MLSIPDEEVEQLARNTLGLDEDPDESTPKTYLALFKEHVQRFPYDTHFIIELGEPARKGSTLGGNGFGVVTCMEDDCWKDVILSADPRRPEGGKPDGIGSFSDFQDHCREAAHIKGRSERCKRLGINLSPVQQPQQHSPAEASRSDISSTQSDPSFTSFSSSSPPSQLPSSSQRRLGQSHSIPGAGPSRPSPAQTQSRSRILIDLDDPLSGSLPSPSTSSSYTRRHQTSSSPVRHLWSSSTPNNQREPRYAPSSPPHSALKASSRDVKPLTTQTRTLSLNMSEPIVFSDDSGSDDDEVHALLDSEIPEEFRKVTNIDNPIILTDDSDDDEITIKPRGKGKAVARTGSSQIPLAPIFGSQRAKTVSQAGPSSNANGVDAIDMSRSESGDSIGQDGKAFDAMFSNSQSTSSQDRKGKGKAGGPTSLGVEIMSADERVKRLEAEEKAAEKRSRHSADVKPALPSGSAARAPTSATLSNENAKYYVTEEKYYNTTIIQ</sequence>
<feature type="region of interest" description="Disordered" evidence="1">
    <location>
        <begin position="360"/>
        <end position="476"/>
    </location>
</feature>
<organism evidence="2 3">
    <name type="scientific">Kwoniella heveanensis BCC8398</name>
    <dbReference type="NCBI Taxonomy" id="1296120"/>
    <lineage>
        <taxon>Eukaryota</taxon>
        <taxon>Fungi</taxon>
        <taxon>Dikarya</taxon>
        <taxon>Basidiomycota</taxon>
        <taxon>Agaricomycotina</taxon>
        <taxon>Tremellomycetes</taxon>
        <taxon>Tremellales</taxon>
        <taxon>Cryptococcaceae</taxon>
        <taxon>Kwoniella</taxon>
    </lineage>
</organism>
<feature type="region of interest" description="Disordered" evidence="1">
    <location>
        <begin position="326"/>
        <end position="346"/>
    </location>
</feature>
<proteinExistence type="predicted"/>
<feature type="compositionally biased region" description="Polar residues" evidence="1">
    <location>
        <begin position="129"/>
        <end position="138"/>
    </location>
</feature>
<keyword evidence="3" id="KW-1185">Reference proteome</keyword>
<name>A0A1B9GW72_9TREE</name>
<feature type="compositionally biased region" description="Polar residues" evidence="1">
    <location>
        <begin position="270"/>
        <end position="281"/>
    </location>
</feature>
<feature type="compositionally biased region" description="Low complexity" evidence="1">
    <location>
        <begin position="208"/>
        <end position="221"/>
    </location>
</feature>
<feature type="compositionally biased region" description="Low complexity" evidence="1">
    <location>
        <begin position="148"/>
        <end position="179"/>
    </location>
</feature>
<dbReference type="AlphaFoldDB" id="A0A1B9GW72"/>
<evidence type="ECO:0000256" key="1">
    <source>
        <dbReference type="SAM" id="MobiDB-lite"/>
    </source>
</evidence>
<reference evidence="2 3" key="1">
    <citation type="submission" date="2013-07" db="EMBL/GenBank/DDBJ databases">
        <title>The Genome Sequence of Cryptococcus heveanensis BCC8398.</title>
        <authorList>
            <consortium name="The Broad Institute Genome Sequencing Platform"/>
            <person name="Cuomo C."/>
            <person name="Litvintseva A."/>
            <person name="Chen Y."/>
            <person name="Heitman J."/>
            <person name="Sun S."/>
            <person name="Springer D."/>
            <person name="Dromer F."/>
            <person name="Young S.K."/>
            <person name="Zeng Q."/>
            <person name="Gargeya S."/>
            <person name="Fitzgerald M."/>
            <person name="Abouelleil A."/>
            <person name="Alvarado L."/>
            <person name="Berlin A.M."/>
            <person name="Chapman S.B."/>
            <person name="Dewar J."/>
            <person name="Goldberg J."/>
            <person name="Griggs A."/>
            <person name="Gujja S."/>
            <person name="Hansen M."/>
            <person name="Howarth C."/>
            <person name="Imamovic A."/>
            <person name="Larimer J."/>
            <person name="McCowan C."/>
            <person name="Murphy C."/>
            <person name="Pearson M."/>
            <person name="Priest M."/>
            <person name="Roberts A."/>
            <person name="Saif S."/>
            <person name="Shea T."/>
            <person name="Sykes S."/>
            <person name="Wortman J."/>
            <person name="Nusbaum C."/>
            <person name="Birren B."/>
        </authorList>
    </citation>
    <scope>NUCLEOTIDE SEQUENCE [LARGE SCALE GENOMIC DNA]</scope>
    <source>
        <strain evidence="2 3">BCC8398</strain>
    </source>
</reference>
<gene>
    <name evidence="2" type="ORF">I316_02830</name>
</gene>
<reference evidence="3" key="2">
    <citation type="submission" date="2013-12" db="EMBL/GenBank/DDBJ databases">
        <title>Evolution of pathogenesis and genome organization in the Tremellales.</title>
        <authorList>
            <person name="Cuomo C."/>
            <person name="Litvintseva A."/>
            <person name="Heitman J."/>
            <person name="Chen Y."/>
            <person name="Sun S."/>
            <person name="Springer D."/>
            <person name="Dromer F."/>
            <person name="Young S."/>
            <person name="Zeng Q."/>
            <person name="Chapman S."/>
            <person name="Gujja S."/>
            <person name="Saif S."/>
            <person name="Birren B."/>
        </authorList>
    </citation>
    <scope>NUCLEOTIDE SEQUENCE [LARGE SCALE GENOMIC DNA]</scope>
    <source>
        <strain evidence="3">BCC8398</strain>
    </source>
</reference>